<name>A0A9N9CYE3_9GLOM</name>
<dbReference type="GO" id="GO:0005737">
    <property type="term" value="C:cytoplasm"/>
    <property type="evidence" value="ECO:0007669"/>
    <property type="project" value="TreeGrafter"/>
</dbReference>
<feature type="compositionally biased region" description="Basic and acidic residues" evidence="2">
    <location>
        <begin position="1"/>
        <end position="12"/>
    </location>
</feature>
<feature type="compositionally biased region" description="Polar residues" evidence="2">
    <location>
        <begin position="291"/>
        <end position="300"/>
    </location>
</feature>
<feature type="compositionally biased region" description="Polar residues" evidence="2">
    <location>
        <begin position="104"/>
        <end position="120"/>
    </location>
</feature>
<organism evidence="3 4">
    <name type="scientific">Ambispora leptoticha</name>
    <dbReference type="NCBI Taxonomy" id="144679"/>
    <lineage>
        <taxon>Eukaryota</taxon>
        <taxon>Fungi</taxon>
        <taxon>Fungi incertae sedis</taxon>
        <taxon>Mucoromycota</taxon>
        <taxon>Glomeromycotina</taxon>
        <taxon>Glomeromycetes</taxon>
        <taxon>Archaeosporales</taxon>
        <taxon>Ambisporaceae</taxon>
        <taxon>Ambispora</taxon>
    </lineage>
</organism>
<evidence type="ECO:0000313" key="3">
    <source>
        <dbReference type="EMBL" id="CAG8619116.1"/>
    </source>
</evidence>
<evidence type="ECO:0000256" key="2">
    <source>
        <dbReference type="SAM" id="MobiDB-lite"/>
    </source>
</evidence>
<feature type="compositionally biased region" description="Low complexity" evidence="2">
    <location>
        <begin position="83"/>
        <end position="98"/>
    </location>
</feature>
<gene>
    <name evidence="3" type="ORF">ALEPTO_LOCUS8887</name>
</gene>
<protein>
    <submittedName>
        <fullName evidence="3">282_t:CDS:1</fullName>
    </submittedName>
</protein>
<evidence type="ECO:0000313" key="4">
    <source>
        <dbReference type="Proteomes" id="UP000789508"/>
    </source>
</evidence>
<comment type="similarity">
    <text evidence="1">Belongs to the SIP5 family.</text>
</comment>
<dbReference type="PANTHER" id="PTHR31315:SF1">
    <property type="entry name" value="PROTEIN SIP5"/>
    <property type="match status" value="1"/>
</dbReference>
<keyword evidence="4" id="KW-1185">Reference proteome</keyword>
<dbReference type="PANTHER" id="PTHR31315">
    <property type="entry name" value="PROTEIN SIP5"/>
    <property type="match status" value="1"/>
</dbReference>
<dbReference type="EMBL" id="CAJVPS010005841">
    <property type="protein sequence ID" value="CAG8619116.1"/>
    <property type="molecule type" value="Genomic_DNA"/>
</dbReference>
<sequence>MGNTIGKDKNEDTVDGGNLVPHGIYKGPQDWDYRAVRKLIIERKLSPFYKGLSDYDDNWDEVTLTTHNLPKNGEATKKAGTFNSNDSNLSSSSSSSNNKEQKRTLSPSNTAVASNTSGTVGQPKGKEMLPAKSLEALLYKGAVECPICFLYYPRNINHSRCCDKPICTECFVQIKRPEAGSLGANNSPAVCPFCVEPNFGVCYTPPSFSAGLNATETGTSAFSSSTQNSSNSLLSAPSTNTPNLQDPKTRRKSLSHKNSEVVTSDAIRPDWVTRVTMQPTRGQQGSRRSSASTPNSTPSRRLTVRPAAMRNMGTDLEELMVMEAIRLSILEQEERERREREESTRAENEDETIISMSTESLESGLPSNSLMNHDQLSTRTATALFAPFTGSTLNIATSSTSNFNDVLPPPFEDDNKPPPPIEQDENNNSITIVQNDNNRDLDSSGSWEPA</sequence>
<feature type="compositionally biased region" description="Low complexity" evidence="2">
    <location>
        <begin position="281"/>
        <end position="290"/>
    </location>
</feature>
<dbReference type="CDD" id="cd24139">
    <property type="entry name" value="SIP5-like"/>
    <property type="match status" value="1"/>
</dbReference>
<feature type="region of interest" description="Disordered" evidence="2">
    <location>
        <begin position="396"/>
        <end position="450"/>
    </location>
</feature>
<feature type="region of interest" description="Disordered" evidence="2">
    <location>
        <begin position="1"/>
        <end position="27"/>
    </location>
</feature>
<dbReference type="Proteomes" id="UP000789508">
    <property type="component" value="Unassembled WGS sequence"/>
</dbReference>
<feature type="compositionally biased region" description="Polar residues" evidence="2">
    <location>
        <begin position="237"/>
        <end position="246"/>
    </location>
</feature>
<feature type="region of interest" description="Disordered" evidence="2">
    <location>
        <begin position="69"/>
        <end position="126"/>
    </location>
</feature>
<feature type="compositionally biased region" description="Polar residues" evidence="2">
    <location>
        <begin position="426"/>
        <end position="436"/>
    </location>
</feature>
<evidence type="ECO:0000256" key="1">
    <source>
        <dbReference type="ARBA" id="ARBA00010402"/>
    </source>
</evidence>
<dbReference type="AlphaFoldDB" id="A0A9N9CYE3"/>
<feature type="region of interest" description="Disordered" evidence="2">
    <location>
        <begin position="218"/>
        <end position="302"/>
    </location>
</feature>
<comment type="caution">
    <text evidence="3">The sequence shown here is derived from an EMBL/GenBank/DDBJ whole genome shotgun (WGS) entry which is preliminary data.</text>
</comment>
<reference evidence="3" key="1">
    <citation type="submission" date="2021-06" db="EMBL/GenBank/DDBJ databases">
        <authorList>
            <person name="Kallberg Y."/>
            <person name="Tangrot J."/>
            <person name="Rosling A."/>
        </authorList>
    </citation>
    <scope>NUCLEOTIDE SEQUENCE</scope>
    <source>
        <strain evidence="3">FL130A</strain>
    </source>
</reference>
<feature type="compositionally biased region" description="Low complexity" evidence="2">
    <location>
        <begin position="219"/>
        <end position="236"/>
    </location>
</feature>
<dbReference type="OrthoDB" id="21471at2759"/>
<dbReference type="InterPro" id="IPR039301">
    <property type="entry name" value="Sip5/DA2"/>
</dbReference>
<proteinExistence type="inferred from homology"/>
<accession>A0A9N9CYE3</accession>